<organism evidence="2 3">
    <name type="scientific">Sphingomonas kyungheensis</name>
    <dbReference type="NCBI Taxonomy" id="1069987"/>
    <lineage>
        <taxon>Bacteria</taxon>
        <taxon>Pseudomonadati</taxon>
        <taxon>Pseudomonadota</taxon>
        <taxon>Alphaproteobacteria</taxon>
        <taxon>Sphingomonadales</taxon>
        <taxon>Sphingomonadaceae</taxon>
        <taxon>Sphingomonas</taxon>
    </lineage>
</organism>
<protein>
    <submittedName>
        <fullName evidence="2">Uncharacterized protein</fullName>
    </submittedName>
</protein>
<dbReference type="EMBL" id="JBBBDM010000002">
    <property type="protein sequence ID" value="MEI5686320.1"/>
    <property type="molecule type" value="Genomic_DNA"/>
</dbReference>
<comment type="caution">
    <text evidence="2">The sequence shown here is derived from an EMBL/GenBank/DDBJ whole genome shotgun (WGS) entry which is preliminary data.</text>
</comment>
<keyword evidence="3" id="KW-1185">Reference proteome</keyword>
<evidence type="ECO:0000313" key="3">
    <source>
        <dbReference type="Proteomes" id="UP001367771"/>
    </source>
</evidence>
<evidence type="ECO:0000256" key="1">
    <source>
        <dbReference type="SAM" id="MobiDB-lite"/>
    </source>
</evidence>
<evidence type="ECO:0000313" key="2">
    <source>
        <dbReference type="EMBL" id="MEI5686320.1"/>
    </source>
</evidence>
<dbReference type="RefSeq" id="WP_336544580.1">
    <property type="nucleotide sequence ID" value="NZ_JBBBDM010000002.1"/>
</dbReference>
<reference evidence="2 3" key="1">
    <citation type="journal article" date="2013" name="Int. J. Syst. Evol. Microbiol.">
        <title>Sphingomonas kyungheensis sp. nov., a bacterium with ginsenoside-converting activity isolated from soil of a ginseng field.</title>
        <authorList>
            <person name="Son H.M."/>
            <person name="Yang J.E."/>
            <person name="Park Y."/>
            <person name="Han C.K."/>
            <person name="Kim S.G."/>
            <person name="Kook M."/>
            <person name="Yi T.H."/>
        </authorList>
    </citation>
    <scope>NUCLEOTIDE SEQUENCE [LARGE SCALE GENOMIC DNA]</scope>
    <source>
        <strain evidence="2 3">LMG 26582</strain>
    </source>
</reference>
<name>A0ABU8H0I8_9SPHN</name>
<dbReference type="Proteomes" id="UP001367771">
    <property type="component" value="Unassembled WGS sequence"/>
</dbReference>
<feature type="region of interest" description="Disordered" evidence="1">
    <location>
        <begin position="1"/>
        <end position="23"/>
    </location>
</feature>
<proteinExistence type="predicted"/>
<accession>A0ABU8H0I8</accession>
<gene>
    <name evidence="2" type="ORF">V8201_04430</name>
</gene>
<sequence>MRSPTTRFGANARPPLRGLDDHDYKPLIEGMMKRFPEDTGPVTQARDVAAAVFEAATNPAAPLKIPGGADAIAWMADAA</sequence>